<dbReference type="AlphaFoldDB" id="A0A177MSX4"/>
<name>A0A177MSX4_METMH</name>
<evidence type="ECO:0000313" key="2">
    <source>
        <dbReference type="Proteomes" id="UP000077763"/>
    </source>
</evidence>
<organism evidence="1 2">
    <name type="scientific">Methylomonas methanica</name>
    <dbReference type="NCBI Taxonomy" id="421"/>
    <lineage>
        <taxon>Bacteria</taxon>
        <taxon>Pseudomonadati</taxon>
        <taxon>Pseudomonadota</taxon>
        <taxon>Gammaproteobacteria</taxon>
        <taxon>Methylococcales</taxon>
        <taxon>Methylococcaceae</taxon>
        <taxon>Methylomonas</taxon>
    </lineage>
</organism>
<dbReference type="EMBL" id="LUUH01000019">
    <property type="protein sequence ID" value="OAI08595.1"/>
    <property type="molecule type" value="Genomic_DNA"/>
</dbReference>
<proteinExistence type="predicted"/>
<comment type="caution">
    <text evidence="1">The sequence shown here is derived from an EMBL/GenBank/DDBJ whole genome shotgun (WGS) entry which is preliminary data.</text>
</comment>
<reference evidence="1 2" key="1">
    <citation type="submission" date="2016-03" db="EMBL/GenBank/DDBJ databases">
        <authorList>
            <person name="Ploux O."/>
        </authorList>
    </citation>
    <scope>NUCLEOTIDE SEQUENCE [LARGE SCALE GENOMIC DNA]</scope>
    <source>
        <strain evidence="1 2">R-45371</strain>
    </source>
</reference>
<gene>
    <name evidence="1" type="ORF">A1353_24830</name>
</gene>
<evidence type="ECO:0000313" key="1">
    <source>
        <dbReference type="EMBL" id="OAI08595.1"/>
    </source>
</evidence>
<dbReference type="Proteomes" id="UP000077763">
    <property type="component" value="Unassembled WGS sequence"/>
</dbReference>
<protein>
    <submittedName>
        <fullName evidence="1">Uncharacterized protein</fullName>
    </submittedName>
</protein>
<sequence length="73" mass="8217">MVIYVKVIDANFTLLVFRAGFNAHHFTLPRLNGEIDRSTADATVFNILLAPNRTIHQNLDCFPAIRTLNNSGF</sequence>
<accession>A0A177MSX4</accession>